<comment type="caution">
    <text evidence="1">The sequence shown here is derived from an EMBL/GenBank/DDBJ whole genome shotgun (WGS) entry which is preliminary data.</text>
</comment>
<protein>
    <submittedName>
        <fullName evidence="1">Uncharacterized protein</fullName>
    </submittedName>
</protein>
<proteinExistence type="predicted"/>
<name>A0ACC1T4F9_9APHY</name>
<sequence>MSSFEASRSTLQRRKKRERILAQVKSYNIDDLSGNLASLTLETGAFGATDAKSCKLLTIQRELEALGSSFPDLHAFESQLLQEVSGFDPAPQYLVFNDVFAQAHARGELHEGVENPQLASHHPDNLHFVLYEQYLLDCATEIQAYPIPPQRPAPHVLTLLMDLIDTEIETLEDFRRDEWYRRWRYALASRSGHEGYVDMAHYFTHTFDISNPGSLLIHACQVIALMLYLLFGLPRRPVQLLLAGTRDIVRLSFRCFQFYHPSATSVPPVWDSIPRDLRTILTTFTLDPVLMHKVSCPECCIQYDKEACPELCSNQETPSSAPCGAKLWRTRAIGGNSYRQPVLQYHHQVMKMWVARLLSRPGVEDLLEQAIILPEAPRVMKDFWDGSAIRAFKGPAGHETFYMDASHAAPRTLRLIFVFAGDGFNPFHTKAGKGSSSTLGMYMICLNLPPHLRYLPENMYFVGAIPGKPSATQINHFLRLLVDDLLPFWEPGIYFSRTAKCDIGRLVNAVVIPLVADMLGIRQFLAFGGVTSHFFCSYCHLDYDDIENIVPDTWRMRVLEDHRKLAEMWRDAPSVHDRETLFATHGVRWTELLRLPYWNPFEYAVIDPMHNQFLGLLEDHCREIWGMNTNAPDGLGYSDPNKIVKLPQNTAMKLGLYYLHHGTESQLDRHSTAAVLWHLCIERGLRRGTKRRMLTALMAWREREGFPVPTDQPPPRKDGKERASQGVSSVMTATAASNSRPRTSAQTERASGHEFPIALAAHGNLYERAEKAYRTGRTASYFYRGYRKDILKYMCIVRGLSEDGTVKTLADRLVDYRDRHDEPLESLLPLFEPGEPDPSSHSSSRTQPLAPNEHEVGGTTIVNHVQPRGETDGQLAIDAAYTAEGSVEAGVSPRVLPDKQDRNRAKVLGKETLAVIHMDAERTLLPSWVSRAPKGFGSTKCGKLSADQWRTVCTIHLPVTLIRLWGTNREDPDEDRKKRMLRNYMDLVSAVNIAGMMVMTEEHIKLYETTILRYLHDLKNLYHEAAIKPNHHLAVHLALFLRRFGPVHSWRAYAFERFNYLLQQVNTNNRMGDLELTFMNQVCRAANLRHLLHDTIIQEAIEDVITAYNGILREDGRGTRLADNLRLVGNVVGRGSDSHVREKPLLQRRVKLSRAVYDRLVRFLATESDTDHFASVRALNKRRDQEFLSEEATQLKKLLVGGVTYKPFTESQKDSHILTRLDYTLPDEVDEPDVFPPSGLYAARIEQLISHQRRAGDQWIEEQFIVVKKARQLDAAHISLDPYRIYGHSGGFLCYDDFLDDFELIRSPAIVCHVARTTAIEIPGIEAPCVHVLPLDRMMQLAPIHEEIHTGEGPDMDLD</sequence>
<gene>
    <name evidence="1" type="ORF">NM688_g3879</name>
</gene>
<reference evidence="1" key="1">
    <citation type="submission" date="2022-07" db="EMBL/GenBank/DDBJ databases">
        <title>Genome Sequence of Phlebia brevispora.</title>
        <authorList>
            <person name="Buettner E."/>
        </authorList>
    </citation>
    <scope>NUCLEOTIDE SEQUENCE</scope>
    <source>
        <strain evidence="1">MPL23</strain>
    </source>
</reference>
<dbReference type="Proteomes" id="UP001148662">
    <property type="component" value="Unassembled WGS sequence"/>
</dbReference>
<organism evidence="1 2">
    <name type="scientific">Phlebia brevispora</name>
    <dbReference type="NCBI Taxonomy" id="194682"/>
    <lineage>
        <taxon>Eukaryota</taxon>
        <taxon>Fungi</taxon>
        <taxon>Dikarya</taxon>
        <taxon>Basidiomycota</taxon>
        <taxon>Agaricomycotina</taxon>
        <taxon>Agaricomycetes</taxon>
        <taxon>Polyporales</taxon>
        <taxon>Meruliaceae</taxon>
        <taxon>Phlebia</taxon>
    </lineage>
</organism>
<accession>A0ACC1T4F9</accession>
<dbReference type="EMBL" id="JANHOG010000596">
    <property type="protein sequence ID" value="KAJ3552961.1"/>
    <property type="molecule type" value="Genomic_DNA"/>
</dbReference>
<evidence type="ECO:0000313" key="1">
    <source>
        <dbReference type="EMBL" id="KAJ3552961.1"/>
    </source>
</evidence>
<keyword evidence="2" id="KW-1185">Reference proteome</keyword>
<evidence type="ECO:0000313" key="2">
    <source>
        <dbReference type="Proteomes" id="UP001148662"/>
    </source>
</evidence>